<dbReference type="InterPro" id="IPR036457">
    <property type="entry name" value="PPM-type-like_dom_sf"/>
</dbReference>
<evidence type="ECO:0000259" key="2">
    <source>
        <dbReference type="SMART" id="SM00331"/>
    </source>
</evidence>
<organism evidence="3 4">
    <name type="scientific">[Anoxybacillus] calidus</name>
    <dbReference type="NCBI Taxonomy" id="575178"/>
    <lineage>
        <taxon>Bacteria</taxon>
        <taxon>Bacillati</taxon>
        <taxon>Bacillota</taxon>
        <taxon>Bacilli</taxon>
        <taxon>Bacillales</taxon>
        <taxon>Anoxybacillaceae</taxon>
        <taxon>Paranoxybacillus</taxon>
    </lineage>
</organism>
<proteinExistence type="predicted"/>
<feature type="domain" description="PPM-type phosphatase" evidence="2">
    <location>
        <begin position="47"/>
        <end position="266"/>
    </location>
</feature>
<dbReference type="PANTHER" id="PTHR43156">
    <property type="entry name" value="STAGE II SPORULATION PROTEIN E-RELATED"/>
    <property type="match status" value="1"/>
</dbReference>
<keyword evidence="1" id="KW-0378">Hydrolase</keyword>
<dbReference type="Proteomes" id="UP000580891">
    <property type="component" value="Unassembled WGS sequence"/>
</dbReference>
<dbReference type="Pfam" id="PF07228">
    <property type="entry name" value="SpoIIE"/>
    <property type="match status" value="1"/>
</dbReference>
<accession>A0A7W0BU36</accession>
<dbReference type="Gene3D" id="3.60.40.10">
    <property type="entry name" value="PPM-type phosphatase domain"/>
    <property type="match status" value="1"/>
</dbReference>
<name>A0A7W0BU36_9BACL</name>
<dbReference type="AlphaFoldDB" id="A0A7W0BU36"/>
<dbReference type="RefSeq" id="WP_181536500.1">
    <property type="nucleotide sequence ID" value="NZ_JACDUU010000001.1"/>
</dbReference>
<comment type="caution">
    <text evidence="3">The sequence shown here is derived from an EMBL/GenBank/DDBJ whole genome shotgun (WGS) entry which is preliminary data.</text>
</comment>
<dbReference type="EMBL" id="JACDUU010000001">
    <property type="protein sequence ID" value="MBA2870383.1"/>
    <property type="molecule type" value="Genomic_DNA"/>
</dbReference>
<keyword evidence="4" id="KW-1185">Reference proteome</keyword>
<dbReference type="SMART" id="SM00331">
    <property type="entry name" value="PP2C_SIG"/>
    <property type="match status" value="1"/>
</dbReference>
<gene>
    <name evidence="3" type="ORF">HNQ85_000641</name>
</gene>
<evidence type="ECO:0000256" key="1">
    <source>
        <dbReference type="ARBA" id="ARBA00022801"/>
    </source>
</evidence>
<sequence>MSFIKDLLFFPSKISDEKQIIDKTLEREIHLARNIQMKLLNGKIPKFEGGEVLGLSLPARLIGGDYYDFYLLGNGKIRVVIGDVMGKGIPAAMLMILTRGAFRSASESTDSPGQTLTAMNQALYEDLRTLKSFVTLFCADWDPQTGILTYANAGHNLPLFIDGKERIVKELPKVSGIMIGGLPNQVYKEGAIHLKNEDIVFFYTDGILEAQNKDGDQYKMERLVHALLSNIDKEIKEIGQCVVDSVNEFTEGVPQKDDITMVLLKVSNRKAKISSFNSSITNSKER</sequence>
<protein>
    <submittedName>
        <fullName evidence="3">Serine phosphatase RsbU (Regulator of sigma subunit)</fullName>
    </submittedName>
</protein>
<dbReference type="InterPro" id="IPR001932">
    <property type="entry name" value="PPM-type_phosphatase-like_dom"/>
</dbReference>
<evidence type="ECO:0000313" key="4">
    <source>
        <dbReference type="Proteomes" id="UP000580891"/>
    </source>
</evidence>
<dbReference type="InterPro" id="IPR052016">
    <property type="entry name" value="Bact_Sigma-Reg"/>
</dbReference>
<evidence type="ECO:0000313" key="3">
    <source>
        <dbReference type="EMBL" id="MBA2870383.1"/>
    </source>
</evidence>
<dbReference type="SUPFAM" id="SSF81606">
    <property type="entry name" value="PP2C-like"/>
    <property type="match status" value="1"/>
</dbReference>
<dbReference type="GO" id="GO:0016791">
    <property type="term" value="F:phosphatase activity"/>
    <property type="evidence" value="ECO:0007669"/>
    <property type="project" value="TreeGrafter"/>
</dbReference>
<reference evidence="3 4" key="1">
    <citation type="submission" date="2020-07" db="EMBL/GenBank/DDBJ databases">
        <title>Genomic Encyclopedia of Type Strains, Phase IV (KMG-IV): sequencing the most valuable type-strain genomes for metagenomic binning, comparative biology and taxonomic classification.</title>
        <authorList>
            <person name="Goeker M."/>
        </authorList>
    </citation>
    <scope>NUCLEOTIDE SEQUENCE [LARGE SCALE GENOMIC DNA]</scope>
    <source>
        <strain evidence="3 4">DSM 25220</strain>
    </source>
</reference>
<dbReference type="PANTHER" id="PTHR43156:SF2">
    <property type="entry name" value="STAGE II SPORULATION PROTEIN E"/>
    <property type="match status" value="1"/>
</dbReference>